<comment type="caution">
    <text evidence="2">The sequence shown here is derived from an EMBL/GenBank/DDBJ whole genome shotgun (WGS) entry which is preliminary data.</text>
</comment>
<dbReference type="eggNOG" id="ENOG502ZBZM">
    <property type="taxonomic scope" value="Bacteria"/>
</dbReference>
<feature type="domain" description="DUF1266" evidence="1">
    <location>
        <begin position="55"/>
        <end position="207"/>
    </location>
</feature>
<reference evidence="2 3" key="1">
    <citation type="submission" date="2013-09" db="EMBL/GenBank/DDBJ databases">
        <title>Whole genome shotgun sequence of Vibrio azureus NBRC 104587.</title>
        <authorList>
            <person name="Isaki S."/>
            <person name="Hosoyama A."/>
            <person name="Numata M."/>
            <person name="Hashimoto M."/>
            <person name="Hosoyama Y."/>
            <person name="Tsuchikane K."/>
            <person name="Noguchi M."/>
            <person name="Hirakata S."/>
            <person name="Ichikawa N."/>
            <person name="Ohji S."/>
            <person name="Yamazoe A."/>
            <person name="Fujita N."/>
        </authorList>
    </citation>
    <scope>NUCLEOTIDE SEQUENCE [LARGE SCALE GENOMIC DNA]</scope>
    <source>
        <strain evidence="2 3">NBRC 104587</strain>
    </source>
</reference>
<gene>
    <name evidence="2" type="ORF">VAZ01S_122_00030</name>
</gene>
<sequence length="258" mass="30448">MQDYYQYDASFPHCRWWMTLTIPLSMYFQESRSRHLDFNQIIVKGINKEDCLSTIEAWWGITDRTSWIEMIIKLIKGKVHGDELLQELELIHFIYPSQWQEYMNDIDNKQGLVDCQFAEVVYHHCGIGGIRAWDFARAVHLIRYAYTCNLITESETCFLLNQNANQAQYHFKSWRQYSISCNLGRSYWKFTHTEADSAGFSDACQNLLNRGIGYEYENFCQDLKAHQCYFDTLDWQTPLPQLAMPTSLSVFFNEEGIV</sequence>
<evidence type="ECO:0000313" key="2">
    <source>
        <dbReference type="EMBL" id="GAD78092.1"/>
    </source>
</evidence>
<dbReference type="EMBL" id="BATL01000122">
    <property type="protein sequence ID" value="GAD78092.1"/>
    <property type="molecule type" value="Genomic_DNA"/>
</dbReference>
<dbReference type="Proteomes" id="UP000016567">
    <property type="component" value="Unassembled WGS sequence"/>
</dbReference>
<organism evidence="2 3">
    <name type="scientific">Vibrio azureus NBRC 104587</name>
    <dbReference type="NCBI Taxonomy" id="1219077"/>
    <lineage>
        <taxon>Bacteria</taxon>
        <taxon>Pseudomonadati</taxon>
        <taxon>Pseudomonadota</taxon>
        <taxon>Gammaproteobacteria</taxon>
        <taxon>Vibrionales</taxon>
        <taxon>Vibrionaceae</taxon>
        <taxon>Vibrio</taxon>
    </lineage>
</organism>
<dbReference type="RefSeq" id="WP_021711827.1">
    <property type="nucleotide sequence ID" value="NZ_BAOB01000211.1"/>
</dbReference>
<dbReference type="OrthoDB" id="8970044at2"/>
<dbReference type="Pfam" id="PF06889">
    <property type="entry name" value="DUF1266"/>
    <property type="match status" value="1"/>
</dbReference>
<protein>
    <recommendedName>
        <fullName evidence="1">DUF1266 domain-containing protein</fullName>
    </recommendedName>
</protein>
<name>U3AXY8_9VIBR</name>
<accession>U3AXY8</accession>
<evidence type="ECO:0000313" key="3">
    <source>
        <dbReference type="Proteomes" id="UP000016567"/>
    </source>
</evidence>
<proteinExistence type="predicted"/>
<dbReference type="AlphaFoldDB" id="U3AXY8"/>
<dbReference type="STRING" id="1219077.VAZ01S_122_00030"/>
<dbReference type="InterPro" id="IPR009677">
    <property type="entry name" value="DUF1266"/>
</dbReference>
<keyword evidence="3" id="KW-1185">Reference proteome</keyword>
<evidence type="ECO:0000259" key="1">
    <source>
        <dbReference type="Pfam" id="PF06889"/>
    </source>
</evidence>